<dbReference type="Pfam" id="PF00534">
    <property type="entry name" value="Glycos_transf_1"/>
    <property type="match status" value="1"/>
</dbReference>
<proteinExistence type="predicted"/>
<dbReference type="EMBL" id="SSCJ01000003">
    <property type="protein sequence ID" value="MDI4509528.1"/>
    <property type="molecule type" value="Genomic_DNA"/>
</dbReference>
<dbReference type="PANTHER" id="PTHR12526">
    <property type="entry name" value="GLYCOSYLTRANSFERASE"/>
    <property type="match status" value="1"/>
</dbReference>
<dbReference type="SUPFAM" id="SSF53756">
    <property type="entry name" value="UDP-Glycosyltransferase/glycogen phosphorylase"/>
    <property type="match status" value="1"/>
</dbReference>
<dbReference type="GO" id="GO:1901135">
    <property type="term" value="P:carbohydrate derivative metabolic process"/>
    <property type="evidence" value="ECO:0007669"/>
    <property type="project" value="UniProtKB-ARBA"/>
</dbReference>
<evidence type="ECO:0000313" key="3">
    <source>
        <dbReference type="EMBL" id="MDI4509528.1"/>
    </source>
</evidence>
<accession>A0AAW6TD23</accession>
<evidence type="ECO:0000259" key="1">
    <source>
        <dbReference type="Pfam" id="PF00534"/>
    </source>
</evidence>
<comment type="caution">
    <text evidence="3">The sequence shown here is derived from an EMBL/GenBank/DDBJ whole genome shotgun (WGS) entry which is preliminary data.</text>
</comment>
<evidence type="ECO:0000259" key="2">
    <source>
        <dbReference type="Pfam" id="PF13439"/>
    </source>
</evidence>
<name>A0AAW6TD23_FAUOS</name>
<dbReference type="InterPro" id="IPR028098">
    <property type="entry name" value="Glyco_trans_4-like_N"/>
</dbReference>
<dbReference type="AlphaFoldDB" id="A0AAW6TD23"/>
<protein>
    <submittedName>
        <fullName evidence="3">Glycosyltransferase family 1 protein</fullName>
    </submittedName>
</protein>
<reference evidence="3" key="1">
    <citation type="submission" date="2019-04" db="EMBL/GenBank/DDBJ databases">
        <title>Moraxella osloensis CCUG 73412, isolated from corneal scrapings as causative agent of keratitis.</title>
        <authorList>
            <person name="Connolly G."/>
            <person name="Jaen-Luchoro D."/>
            <person name="Pinyeiro-Iglesias B."/>
            <person name="Curry A."/>
            <person name="Knowles S."/>
            <person name="Moore E.R.B."/>
        </authorList>
    </citation>
    <scope>NUCLEOTIDE SEQUENCE</scope>
    <source>
        <strain evidence="3">CCUG 73412</strain>
    </source>
</reference>
<gene>
    <name evidence="3" type="ORF">E6P75_04795</name>
</gene>
<sequence length="359" mass="40081">MKRILHIIGKMDRAGAETMLMNLYRHIDRSKVQFDFVTFTTDKGDYDDEILSLGGKIVPIVAKDSLGRMGKLYRFLKTHPEYNIVHSHVLLNNAFQLTAASLAGVKMRISHSHNTSNGGKGVIISAYEKLAKKTINRLATHKIACGSEASTYLYGDDDNVIILPNAVDVKAIQKTVNESRKNSPFDSNIINIIQVARFMPVKNHAFVLDIAAALQEKQANFVIHLVGDGQLRTQIEEQVKNRKLIDHIKFWGLRTDVIELMANADLMILPSLHEGFPVVLVESQAAGLPTLVADTVAKEVDLGLGLVEFLSLENAEIWAGKISKFQKITIVNDIILNNLKVKGFDIYKNAQYLEQLYLC</sequence>
<dbReference type="InterPro" id="IPR001296">
    <property type="entry name" value="Glyco_trans_1"/>
</dbReference>
<dbReference type="Gene3D" id="3.40.50.2000">
    <property type="entry name" value="Glycogen Phosphorylase B"/>
    <property type="match status" value="2"/>
</dbReference>
<feature type="domain" description="Glycosyltransferase subfamily 4-like N-terminal" evidence="2">
    <location>
        <begin position="15"/>
        <end position="169"/>
    </location>
</feature>
<dbReference type="GO" id="GO:0016757">
    <property type="term" value="F:glycosyltransferase activity"/>
    <property type="evidence" value="ECO:0007669"/>
    <property type="project" value="InterPro"/>
</dbReference>
<organism evidence="3">
    <name type="scientific">Faucicola osloensis</name>
    <name type="common">Moraxella osloensis</name>
    <dbReference type="NCBI Taxonomy" id="34062"/>
    <lineage>
        <taxon>Bacteria</taxon>
        <taxon>Pseudomonadati</taxon>
        <taxon>Pseudomonadota</taxon>
        <taxon>Gammaproteobacteria</taxon>
        <taxon>Moraxellales</taxon>
        <taxon>Moraxellaceae</taxon>
        <taxon>Faucicola</taxon>
    </lineage>
</organism>
<feature type="domain" description="Glycosyl transferase family 1" evidence="1">
    <location>
        <begin position="178"/>
        <end position="294"/>
    </location>
</feature>
<dbReference type="Pfam" id="PF13439">
    <property type="entry name" value="Glyco_transf_4"/>
    <property type="match status" value="1"/>
</dbReference>
<dbReference type="PANTHER" id="PTHR12526:SF637">
    <property type="entry name" value="GLYCOSYLTRANSFERASE EPSF-RELATED"/>
    <property type="match status" value="1"/>
</dbReference>